<organism evidence="2 3">
    <name type="scientific">Mythimna unipuncta nucleopolyhedrovirus</name>
    <dbReference type="NCBI Taxonomy" id="447897"/>
    <lineage>
        <taxon>Viruses</taxon>
        <taxon>Viruses incertae sedis</taxon>
        <taxon>Naldaviricetes</taxon>
        <taxon>Lefavirales</taxon>
        <taxon>Baculoviridae</taxon>
        <taxon>Alphabaculovirus</taxon>
    </lineage>
</organism>
<dbReference type="Proteomes" id="UP000501969">
    <property type="component" value="Segment"/>
</dbReference>
<feature type="domain" description="Bro-N" evidence="1">
    <location>
        <begin position="15"/>
        <end position="123"/>
    </location>
</feature>
<dbReference type="EMBL" id="MH124167">
    <property type="protein sequence ID" value="AXU41490.1"/>
    <property type="molecule type" value="Genomic_DNA"/>
</dbReference>
<dbReference type="SMART" id="SM01040">
    <property type="entry name" value="Bro-N"/>
    <property type="match status" value="1"/>
</dbReference>
<dbReference type="GeneID" id="80533997"/>
<evidence type="ECO:0000313" key="2">
    <source>
        <dbReference type="EMBL" id="AXU41490.1"/>
    </source>
</evidence>
<evidence type="ECO:0000259" key="1">
    <source>
        <dbReference type="PROSITE" id="PS51750"/>
    </source>
</evidence>
<dbReference type="PANTHER" id="PTHR36180:SF2">
    <property type="entry name" value="BRO FAMILY PROTEIN"/>
    <property type="match status" value="1"/>
</dbReference>
<dbReference type="PROSITE" id="PS51750">
    <property type="entry name" value="BRO_N"/>
    <property type="match status" value="1"/>
</dbReference>
<name>A0A346TPI0_9ABAC</name>
<dbReference type="RefSeq" id="YP_010796502.1">
    <property type="nucleotide sequence ID" value="NC_076031.1"/>
</dbReference>
<sequence>MCTVVVRDFKFGDITMRLRYTIDTDNCVWFVGRDIAKLLKYQRTQDAIKKHVNLKYKALIKRPQIADHDASSLSKSESNVHPHTVLINKSGVIQLIMHSKLPYAVELQEWLLEEVIPQVLSTGRYVREDALAVVTRNDCQSQTVALLQEISETITHLKKDNEDLKKSLIAKDDMLQRLSTTKDKQIDRLLTDLTRYRKLLYVKEEQVAELRENTVEYPRNEYKQPYLCISKRQTIFTAITGQRKWIDMQKNRLRIDDDSVIVERKRPNPQVDWINLTDKLDEQNFDMSTVKRAKREIEFTTIDDANKFENIVKHVFLNSLQLKKRFEASL</sequence>
<evidence type="ECO:0000313" key="3">
    <source>
        <dbReference type="Proteomes" id="UP000501969"/>
    </source>
</evidence>
<protein>
    <submittedName>
        <fullName evidence="2">BRO-C</fullName>
    </submittedName>
</protein>
<dbReference type="Pfam" id="PF02498">
    <property type="entry name" value="Bro-N"/>
    <property type="match status" value="1"/>
</dbReference>
<proteinExistence type="predicted"/>
<accession>A0A346TPI0</accession>
<dbReference type="PANTHER" id="PTHR36180">
    <property type="entry name" value="DNA-BINDING PROTEIN-RELATED-RELATED"/>
    <property type="match status" value="1"/>
</dbReference>
<dbReference type="KEGG" id="vg:80533997"/>
<reference evidence="2 3" key="1">
    <citation type="submission" date="2018-03" db="EMBL/GenBank/DDBJ databases">
        <title>Complete genome sequence of a second alphabaculovirus from the true armyworm, Mythimna unipuncta.</title>
        <authorList>
            <person name="Harrison R.L."/>
            <person name="Mowery J.D."/>
            <person name="Bauchan G.R."/>
            <person name="Theilmann D.A."/>
            <person name="Erlandson M.A."/>
        </authorList>
    </citation>
    <scope>NUCLEOTIDE SEQUENCE [LARGE SCALE GENOMIC DNA]</scope>
    <source>
        <strain evidence="2 3">KY310</strain>
    </source>
</reference>
<keyword evidence="3" id="KW-1185">Reference proteome</keyword>
<dbReference type="InterPro" id="IPR003497">
    <property type="entry name" value="BRO_N_domain"/>
</dbReference>